<dbReference type="InterPro" id="IPR023828">
    <property type="entry name" value="Peptidase_S8_Ser-AS"/>
</dbReference>
<dbReference type="PRINTS" id="PR00723">
    <property type="entry name" value="SUBTILISIN"/>
</dbReference>
<evidence type="ECO:0000256" key="7">
    <source>
        <dbReference type="SAM" id="SignalP"/>
    </source>
</evidence>
<feature type="domain" description="Peptidase S8/S53" evidence="8">
    <location>
        <begin position="176"/>
        <end position="451"/>
    </location>
</feature>
<dbReference type="GO" id="GO:0006508">
    <property type="term" value="P:proteolysis"/>
    <property type="evidence" value="ECO:0007669"/>
    <property type="project" value="UniProtKB-KW"/>
</dbReference>
<accession>A0A9X4BJ97</accession>
<feature type="signal peptide" evidence="7">
    <location>
        <begin position="1"/>
        <end position="24"/>
    </location>
</feature>
<comment type="similarity">
    <text evidence="1 6">Belongs to the peptidase S8 family.</text>
</comment>
<dbReference type="AlphaFoldDB" id="A0A9X4BJ97"/>
<dbReference type="Pfam" id="PF00082">
    <property type="entry name" value="Peptidase_S8"/>
    <property type="match status" value="1"/>
</dbReference>
<dbReference type="InterPro" id="IPR051048">
    <property type="entry name" value="Peptidase_S8/S53_subtilisin"/>
</dbReference>
<dbReference type="PANTHER" id="PTHR43399:SF4">
    <property type="entry name" value="CELL WALL-ASSOCIATED PROTEASE"/>
    <property type="match status" value="1"/>
</dbReference>
<evidence type="ECO:0000256" key="5">
    <source>
        <dbReference type="PIRSR" id="PIRSR615500-1"/>
    </source>
</evidence>
<evidence type="ECO:0000256" key="3">
    <source>
        <dbReference type="ARBA" id="ARBA00022801"/>
    </source>
</evidence>
<evidence type="ECO:0000313" key="10">
    <source>
        <dbReference type="Proteomes" id="UP001139971"/>
    </source>
</evidence>
<feature type="active site" description="Charge relay system" evidence="5 6">
    <location>
        <position position="238"/>
    </location>
</feature>
<dbReference type="RefSeq" id="WP_263543205.1">
    <property type="nucleotide sequence ID" value="NZ_JAOVZO020000003.1"/>
</dbReference>
<evidence type="ECO:0000259" key="8">
    <source>
        <dbReference type="Pfam" id="PF00082"/>
    </source>
</evidence>
<organism evidence="9 10">
    <name type="scientific">Tahibacter soli</name>
    <dbReference type="NCBI Taxonomy" id="2983605"/>
    <lineage>
        <taxon>Bacteria</taxon>
        <taxon>Pseudomonadati</taxon>
        <taxon>Pseudomonadota</taxon>
        <taxon>Gammaproteobacteria</taxon>
        <taxon>Lysobacterales</taxon>
        <taxon>Rhodanobacteraceae</taxon>
        <taxon>Tahibacter</taxon>
    </lineage>
</organism>
<comment type="caution">
    <text evidence="9">The sequence shown here is derived from an EMBL/GenBank/DDBJ whole genome shotgun (WGS) entry which is preliminary data.</text>
</comment>
<gene>
    <name evidence="9" type="ORF">OD750_005190</name>
</gene>
<feature type="active site" description="Charge relay system" evidence="5 6">
    <location>
        <position position="416"/>
    </location>
</feature>
<dbReference type="SUPFAM" id="SSF52743">
    <property type="entry name" value="Subtilisin-like"/>
    <property type="match status" value="1"/>
</dbReference>
<keyword evidence="4 6" id="KW-0720">Serine protease</keyword>
<name>A0A9X4BJ97_9GAMM</name>
<keyword evidence="10" id="KW-1185">Reference proteome</keyword>
<dbReference type="PROSITE" id="PS51892">
    <property type="entry name" value="SUBTILASE"/>
    <property type="match status" value="1"/>
</dbReference>
<dbReference type="InterPro" id="IPR015500">
    <property type="entry name" value="Peptidase_S8_subtilisin-rel"/>
</dbReference>
<keyword evidence="3 6" id="KW-0378">Hydrolase</keyword>
<evidence type="ECO:0000313" key="9">
    <source>
        <dbReference type="EMBL" id="MDC8011939.1"/>
    </source>
</evidence>
<keyword evidence="2 6" id="KW-0645">Protease</keyword>
<dbReference type="EMBL" id="JAOVZO020000003">
    <property type="protein sequence ID" value="MDC8011939.1"/>
    <property type="molecule type" value="Genomic_DNA"/>
</dbReference>
<reference evidence="9" key="1">
    <citation type="submission" date="2023-02" db="EMBL/GenBank/DDBJ databases">
        <title>Tahibacter soli sp. nov. isolated from soil.</title>
        <authorList>
            <person name="Baek J.H."/>
            <person name="Lee J.K."/>
            <person name="Choi D.G."/>
            <person name="Jeon C.O."/>
        </authorList>
    </citation>
    <scope>NUCLEOTIDE SEQUENCE</scope>
    <source>
        <strain evidence="9">BL</strain>
    </source>
</reference>
<evidence type="ECO:0000256" key="4">
    <source>
        <dbReference type="ARBA" id="ARBA00022825"/>
    </source>
</evidence>
<dbReference type="Proteomes" id="UP001139971">
    <property type="component" value="Unassembled WGS sequence"/>
</dbReference>
<proteinExistence type="inferred from homology"/>
<dbReference type="PANTHER" id="PTHR43399">
    <property type="entry name" value="SUBTILISIN-RELATED"/>
    <property type="match status" value="1"/>
</dbReference>
<evidence type="ECO:0000256" key="1">
    <source>
        <dbReference type="ARBA" id="ARBA00011073"/>
    </source>
</evidence>
<protein>
    <submittedName>
        <fullName evidence="9">S8 family serine peptidase</fullName>
    </submittedName>
</protein>
<evidence type="ECO:0000256" key="6">
    <source>
        <dbReference type="PROSITE-ProRule" id="PRU01240"/>
    </source>
</evidence>
<dbReference type="InterPro" id="IPR000209">
    <property type="entry name" value="Peptidase_S8/S53_dom"/>
</dbReference>
<sequence length="498" mass="52044">MHARNLVVRTLALALACAVAPAWAAWPKLDPALDQAVAARGRAVPVGAMIEMNHRADALLLDRGADPVVRRRAWITMLTAHAKHSQADLVDQLKAEGAQFQSFWINNTLWVRARPDVLRRVSQRSDVNYVYANTPLVERLPQPERDAGPVTEAVLAIEWGVNKIRAPQVWAAGFRGAGVVVAGQDTGVRWDHAALKAKYRGWNGTTANHNYNWHDSVHSGGIASCPANSTVPCDDHNHGTHTVGTIVGAAGSNQIGVAPDAKWIACRNMNSGAGTPATYTECMQWFLAPTNLAGGSPDPSKAPDIINNSWGCPTSEGCTPKSILQSAVNALVDGGIFFVVSAGNDGSGCGSLVDPPAIYAKSFTIGSTTSTDAMSSFSSRGPVSGAAFNKPDAVAPGSNVRSALKNGSYGSMSGTSMAGPHVAGAAALLISAYPALRGQPEQIADLLRASAVHISSTQVCGGIPATSFPNPVQGDGRIDVYAAYQQAALLFAQDAAGE</sequence>
<dbReference type="Gene3D" id="3.40.50.200">
    <property type="entry name" value="Peptidase S8/S53 domain"/>
    <property type="match status" value="1"/>
</dbReference>
<feature type="chain" id="PRO_5040999440" evidence="7">
    <location>
        <begin position="25"/>
        <end position="498"/>
    </location>
</feature>
<dbReference type="GO" id="GO:0004252">
    <property type="term" value="F:serine-type endopeptidase activity"/>
    <property type="evidence" value="ECO:0007669"/>
    <property type="project" value="UniProtKB-UniRule"/>
</dbReference>
<keyword evidence="7" id="KW-0732">Signal</keyword>
<evidence type="ECO:0000256" key="2">
    <source>
        <dbReference type="ARBA" id="ARBA00022670"/>
    </source>
</evidence>
<dbReference type="PROSITE" id="PS00138">
    <property type="entry name" value="SUBTILASE_SER"/>
    <property type="match status" value="1"/>
</dbReference>
<dbReference type="InterPro" id="IPR036852">
    <property type="entry name" value="Peptidase_S8/S53_dom_sf"/>
</dbReference>
<feature type="active site" description="Charge relay system" evidence="5 6">
    <location>
        <position position="185"/>
    </location>
</feature>